<evidence type="ECO:0000256" key="7">
    <source>
        <dbReference type="ARBA" id="ARBA00023132"/>
    </source>
</evidence>
<sequence length="982" mass="107947">MSFRLPSTPNSRSLQSQPSTTPAGPPPTWLTDKSTTPSGPPPRMNFNSSYNPSNNTFGSQRGYTAPNFDDDADYDDDADADMDDEEDQDMPSLPRPNAFLSSMAASRASPRGLKRSRDGTIRSEGEMGAIAAGIVGRSKPAQLTEDDEIIISIERFTASLNDAARTQNNLTVDGLTDRCAALSELLARQSDARTKPGTLGPASDDAFTKANYLASLLLQLHFPHAVTRSRTQTQAGRKRDAARAERGVPIPEALLRWLNTYHLPFPDDYDSVHLFRPSPSAHESFWDLVFGSAMRGKLDRVIRLLRDAGWENAYTAADDGSVEDGYTGSQLQATEEVTSYAADVIESCPAVQYSDWEVTNASWTAFRQRVKLALDKLTSFAESDMDQSRSERNMFEQSAGESVMSLSTASRRAESRVPWTIYENLSLLYKLLLGSIDDVLLTSQDWLEATLYLTIWWDGSDDAAHDQGLSKSMQHRHVAQKPREVDVSPLPAYRSRLTDAFIKVTADPSENVFAVNTMEIVEVGLACILEESVGSVISILRTLSMPIATSIVELASIGGWLPLARPRSRGQLLGQGFSEEDLLVLSHGPRKPGPQDIDRDQIFGEYADLLARKTKIHNKEGWELAVAVLSRQDDSAGSTKQMKALLDQVPLSDDQSVDKILAVCDDFGLDTQRADIAERYADELAADELQQYGATLFYYARAHAVGKVRRTLELLTSLCLLHSAPLPSAETIDAKLESLLSRDRPALRELARLDLEAATLLSSQFSGYATLRRFYELRDQDVQGVKAYSRNTRTLRPLERRRQAATALFGVIKSAADCIPGGLFDHEAESVVSVEGLLVLFGEALPFLGQDKRIFTESQIFTLLGIVEDYAAAPARVHENADSLLAASLTAYQGNSESGSTNAKNATADLSASGSWDMIASRSIMLHDQNGQTRIQLNRAWDWRKGLVDLYGITAGDARVVALLRDALAREMANGWGGLLNW</sequence>
<evidence type="ECO:0000256" key="10">
    <source>
        <dbReference type="SAM" id="MobiDB-lite"/>
    </source>
</evidence>
<keyword evidence="4 9" id="KW-0509">mRNA transport</keyword>
<dbReference type="Pfam" id="PF07575">
    <property type="entry name" value="Nucleopor_Nup85"/>
    <property type="match status" value="2"/>
</dbReference>
<feature type="compositionally biased region" description="Polar residues" evidence="10">
    <location>
        <begin position="45"/>
        <end position="62"/>
    </location>
</feature>
<evidence type="ECO:0000313" key="11">
    <source>
        <dbReference type="Proteomes" id="UP000504637"/>
    </source>
</evidence>
<comment type="function">
    <text evidence="9">Functions as a component of the nuclear pore complex (NPC).</text>
</comment>
<dbReference type="RefSeq" id="XP_033462314.1">
    <property type="nucleotide sequence ID" value="XM_033604252.1"/>
</dbReference>
<keyword evidence="3 9" id="KW-0813">Transport</keyword>
<reference evidence="12" key="3">
    <citation type="submission" date="2025-08" db="UniProtKB">
        <authorList>
            <consortium name="RefSeq"/>
        </authorList>
    </citation>
    <scope>IDENTIFICATION</scope>
    <source>
        <strain evidence="12">CBS 342.82</strain>
    </source>
</reference>
<accession>A0A6J3MBM8</accession>
<comment type="subcellular location">
    <subcellularLocation>
        <location evidence="1 9">Nucleus</location>
        <location evidence="1 9">Nuclear pore complex</location>
    </subcellularLocation>
</comment>
<protein>
    <recommendedName>
        <fullName evidence="9">Nuclear pore complex protein Nup85</fullName>
    </recommendedName>
</protein>
<evidence type="ECO:0000256" key="6">
    <source>
        <dbReference type="ARBA" id="ARBA00023010"/>
    </source>
</evidence>
<evidence type="ECO:0000256" key="5">
    <source>
        <dbReference type="ARBA" id="ARBA00022927"/>
    </source>
</evidence>
<evidence type="ECO:0000256" key="3">
    <source>
        <dbReference type="ARBA" id="ARBA00022448"/>
    </source>
</evidence>
<dbReference type="GO" id="GO:0017056">
    <property type="term" value="F:structural constituent of nuclear pore"/>
    <property type="evidence" value="ECO:0007669"/>
    <property type="project" value="TreeGrafter"/>
</dbReference>
<proteinExistence type="inferred from homology"/>
<comment type="subunit">
    <text evidence="9">Component of the nuclear pore complex (NPC).</text>
</comment>
<dbReference type="GO" id="GO:0006606">
    <property type="term" value="P:protein import into nucleus"/>
    <property type="evidence" value="ECO:0007669"/>
    <property type="project" value="TreeGrafter"/>
</dbReference>
<gene>
    <name evidence="12" type="ORF">K489DRAFT_377829</name>
</gene>
<keyword evidence="7 9" id="KW-0906">Nuclear pore complex</keyword>
<dbReference type="GO" id="GO:0031965">
    <property type="term" value="C:nuclear membrane"/>
    <property type="evidence" value="ECO:0007669"/>
    <property type="project" value="UniProtKB-UniRule"/>
</dbReference>
<dbReference type="PANTHER" id="PTHR13373:SF21">
    <property type="entry name" value="NUCLEAR PORE COMPLEX PROTEIN NUP85"/>
    <property type="match status" value="1"/>
</dbReference>
<reference evidence="12" key="2">
    <citation type="submission" date="2020-04" db="EMBL/GenBank/DDBJ databases">
        <authorList>
            <consortium name="NCBI Genome Project"/>
        </authorList>
    </citation>
    <scope>NUCLEOTIDE SEQUENCE</scope>
    <source>
        <strain evidence="12">CBS 342.82</strain>
    </source>
</reference>
<dbReference type="PANTHER" id="PTHR13373">
    <property type="entry name" value="FROUNT PROTEIN-RELATED"/>
    <property type="match status" value="1"/>
</dbReference>
<dbReference type="GeneID" id="54362052"/>
<organism evidence="12">
    <name type="scientific">Dissoconium aciculare CBS 342.82</name>
    <dbReference type="NCBI Taxonomy" id="1314786"/>
    <lineage>
        <taxon>Eukaryota</taxon>
        <taxon>Fungi</taxon>
        <taxon>Dikarya</taxon>
        <taxon>Ascomycota</taxon>
        <taxon>Pezizomycotina</taxon>
        <taxon>Dothideomycetes</taxon>
        <taxon>Dothideomycetidae</taxon>
        <taxon>Mycosphaerellales</taxon>
        <taxon>Dissoconiaceae</taxon>
        <taxon>Dissoconium</taxon>
    </lineage>
</organism>
<dbReference type="InterPro" id="IPR011502">
    <property type="entry name" value="Nucleoporin_Nup85"/>
</dbReference>
<dbReference type="Proteomes" id="UP000504637">
    <property type="component" value="Unplaced"/>
</dbReference>
<evidence type="ECO:0000256" key="4">
    <source>
        <dbReference type="ARBA" id="ARBA00022816"/>
    </source>
</evidence>
<comment type="similarity">
    <text evidence="2 9">Belongs to the nucleoporin Nup85 family.</text>
</comment>
<keyword evidence="9" id="KW-0472">Membrane</keyword>
<feature type="compositionally biased region" description="Acidic residues" evidence="10">
    <location>
        <begin position="68"/>
        <end position="89"/>
    </location>
</feature>
<keyword evidence="6 9" id="KW-0811">Translocation</keyword>
<name>A0A6J3MBM8_9PEZI</name>
<feature type="compositionally biased region" description="Polar residues" evidence="10">
    <location>
        <begin position="1"/>
        <end position="22"/>
    </location>
</feature>
<keyword evidence="11" id="KW-1185">Reference proteome</keyword>
<dbReference type="GO" id="GO:0031080">
    <property type="term" value="C:nuclear pore outer ring"/>
    <property type="evidence" value="ECO:0007669"/>
    <property type="project" value="TreeGrafter"/>
</dbReference>
<evidence type="ECO:0000256" key="9">
    <source>
        <dbReference type="RuleBase" id="RU365073"/>
    </source>
</evidence>
<reference evidence="12" key="1">
    <citation type="submission" date="2020-01" db="EMBL/GenBank/DDBJ databases">
        <authorList>
            <consortium name="DOE Joint Genome Institute"/>
            <person name="Haridas S."/>
            <person name="Albert R."/>
            <person name="Binder M."/>
            <person name="Bloem J."/>
            <person name="Labutti K."/>
            <person name="Salamov A."/>
            <person name="Andreopoulos B."/>
            <person name="Baker S.E."/>
            <person name="Barry K."/>
            <person name="Bills G."/>
            <person name="Bluhm B.H."/>
            <person name="Cannon C."/>
            <person name="Castanera R."/>
            <person name="Culley D.E."/>
            <person name="Daum C."/>
            <person name="Ezra D."/>
            <person name="Gonzalez J.B."/>
            <person name="Henrissat B."/>
            <person name="Kuo A."/>
            <person name="Liang C."/>
            <person name="Lipzen A."/>
            <person name="Lutzoni F."/>
            <person name="Magnuson J."/>
            <person name="Mondo S."/>
            <person name="Nolan M."/>
            <person name="Ohm R."/>
            <person name="Pangilinan J."/>
            <person name="Park H.-J."/>
            <person name="Ramirez L."/>
            <person name="Alfaro M."/>
            <person name="Sun H."/>
            <person name="Tritt A."/>
            <person name="Yoshinaga Y."/>
            <person name="Zwiers L.-H."/>
            <person name="Turgeon B.G."/>
            <person name="Goodwin S.B."/>
            <person name="Spatafora J.W."/>
            <person name="Crous P.W."/>
            <person name="Grigoriev I.V."/>
        </authorList>
    </citation>
    <scope>NUCLEOTIDE SEQUENCE</scope>
    <source>
        <strain evidence="12">CBS 342.82</strain>
    </source>
</reference>
<dbReference type="AlphaFoldDB" id="A0A6J3MBM8"/>
<evidence type="ECO:0000256" key="2">
    <source>
        <dbReference type="ARBA" id="ARBA00005573"/>
    </source>
</evidence>
<feature type="region of interest" description="Disordered" evidence="10">
    <location>
        <begin position="1"/>
        <end position="97"/>
    </location>
</feature>
<dbReference type="GO" id="GO:0006406">
    <property type="term" value="P:mRNA export from nucleus"/>
    <property type="evidence" value="ECO:0007669"/>
    <property type="project" value="TreeGrafter"/>
</dbReference>
<dbReference type="GO" id="GO:0045893">
    <property type="term" value="P:positive regulation of DNA-templated transcription"/>
    <property type="evidence" value="ECO:0007669"/>
    <property type="project" value="TreeGrafter"/>
</dbReference>
<evidence type="ECO:0000256" key="8">
    <source>
        <dbReference type="ARBA" id="ARBA00023242"/>
    </source>
</evidence>
<keyword evidence="5 9" id="KW-0653">Protein transport</keyword>
<evidence type="ECO:0000256" key="1">
    <source>
        <dbReference type="ARBA" id="ARBA00004567"/>
    </source>
</evidence>
<dbReference type="OrthoDB" id="5422384at2759"/>
<keyword evidence="8 9" id="KW-0539">Nucleus</keyword>
<evidence type="ECO:0000313" key="12">
    <source>
        <dbReference type="RefSeq" id="XP_033462314.1"/>
    </source>
</evidence>